<proteinExistence type="inferred from homology"/>
<dbReference type="SUPFAM" id="SSF52540">
    <property type="entry name" value="P-loop containing nucleoside triphosphate hydrolases"/>
    <property type="match status" value="1"/>
</dbReference>
<evidence type="ECO:0000256" key="11">
    <source>
        <dbReference type="ARBA" id="ARBA00023306"/>
    </source>
</evidence>
<dbReference type="GO" id="GO:0072686">
    <property type="term" value="C:mitotic spindle"/>
    <property type="evidence" value="ECO:0007669"/>
    <property type="project" value="TreeGrafter"/>
</dbReference>
<keyword evidence="17" id="KW-1185">Reference proteome</keyword>
<dbReference type="GO" id="GO:0005524">
    <property type="term" value="F:ATP binding"/>
    <property type="evidence" value="ECO:0007669"/>
    <property type="project" value="UniProtKB-UniRule"/>
</dbReference>
<keyword evidence="10" id="KW-0206">Cytoskeleton</keyword>
<organism evidence="18">
    <name type="scientific">Thrips palmi</name>
    <name type="common">Melon thrips</name>
    <dbReference type="NCBI Taxonomy" id="161013"/>
    <lineage>
        <taxon>Eukaryota</taxon>
        <taxon>Metazoa</taxon>
        <taxon>Ecdysozoa</taxon>
        <taxon>Arthropoda</taxon>
        <taxon>Hexapoda</taxon>
        <taxon>Insecta</taxon>
        <taxon>Pterygota</taxon>
        <taxon>Neoptera</taxon>
        <taxon>Paraneoptera</taxon>
        <taxon>Thysanoptera</taxon>
        <taxon>Terebrantia</taxon>
        <taxon>Thripoidea</taxon>
        <taxon>Thripidae</taxon>
        <taxon>Thrips</taxon>
    </lineage>
</organism>
<evidence type="ECO:0000256" key="2">
    <source>
        <dbReference type="ARBA" id="ARBA00022490"/>
    </source>
</evidence>
<dbReference type="PROSITE" id="PS00411">
    <property type="entry name" value="KINESIN_MOTOR_1"/>
    <property type="match status" value="1"/>
</dbReference>
<evidence type="ECO:0000256" key="6">
    <source>
        <dbReference type="ARBA" id="ARBA00022776"/>
    </source>
</evidence>
<feature type="region of interest" description="Disordered" evidence="15">
    <location>
        <begin position="940"/>
        <end position="960"/>
    </location>
</feature>
<dbReference type="InterPro" id="IPR027417">
    <property type="entry name" value="P-loop_NTPase"/>
</dbReference>
<keyword evidence="9 13" id="KW-0505">Motor protein</keyword>
<evidence type="ECO:0000256" key="1">
    <source>
        <dbReference type="ARBA" id="ARBA00004245"/>
    </source>
</evidence>
<evidence type="ECO:0000313" key="17">
    <source>
        <dbReference type="Proteomes" id="UP000515158"/>
    </source>
</evidence>
<keyword evidence="8 14" id="KW-0175">Coiled coil</keyword>
<keyword evidence="7 13" id="KW-0067">ATP-binding</keyword>
<evidence type="ECO:0000256" key="13">
    <source>
        <dbReference type="PROSITE-ProRule" id="PRU00283"/>
    </source>
</evidence>
<dbReference type="FunFam" id="3.40.850.10:FF:000051">
    <property type="entry name" value="Kinesin-like protein bimC"/>
    <property type="match status" value="1"/>
</dbReference>
<evidence type="ECO:0000256" key="4">
    <source>
        <dbReference type="ARBA" id="ARBA00022701"/>
    </source>
</evidence>
<evidence type="ECO:0000256" key="15">
    <source>
        <dbReference type="SAM" id="MobiDB-lite"/>
    </source>
</evidence>
<gene>
    <name evidence="18" type="primary">LOC117639800</name>
</gene>
<dbReference type="PROSITE" id="PS50067">
    <property type="entry name" value="KINESIN_MOTOR_2"/>
    <property type="match status" value="1"/>
</dbReference>
<accession>A0A6P8XX11</accession>
<dbReference type="GO" id="GO:0051301">
    <property type="term" value="P:cell division"/>
    <property type="evidence" value="ECO:0007669"/>
    <property type="project" value="UniProtKB-KW"/>
</dbReference>
<name>A0A6P8XX11_THRPL</name>
<dbReference type="Proteomes" id="UP000515158">
    <property type="component" value="Unplaced"/>
</dbReference>
<keyword evidence="4" id="KW-0493">Microtubule</keyword>
<evidence type="ECO:0000256" key="3">
    <source>
        <dbReference type="ARBA" id="ARBA00022618"/>
    </source>
</evidence>
<dbReference type="GO" id="GO:0051231">
    <property type="term" value="P:spindle elongation"/>
    <property type="evidence" value="ECO:0007669"/>
    <property type="project" value="TreeGrafter"/>
</dbReference>
<feature type="binding site" evidence="13">
    <location>
        <begin position="101"/>
        <end position="108"/>
    </location>
    <ligand>
        <name>ATP</name>
        <dbReference type="ChEBI" id="CHEBI:30616"/>
    </ligand>
</feature>
<keyword evidence="6" id="KW-0498">Mitosis</keyword>
<dbReference type="InParanoid" id="A0A6P8XX11"/>
<dbReference type="GO" id="GO:0090307">
    <property type="term" value="P:mitotic spindle assembly"/>
    <property type="evidence" value="ECO:0007669"/>
    <property type="project" value="TreeGrafter"/>
</dbReference>
<comment type="similarity">
    <text evidence="12">Belongs to the TRAFAC class myosin-kinesin ATPase superfamily. Kinesin family. KIN-5/BimC subfamily.</text>
</comment>
<dbReference type="InterPro" id="IPR047241">
    <property type="entry name" value="KIF11-like_kin_motor_dom"/>
</dbReference>
<dbReference type="GO" id="GO:0008017">
    <property type="term" value="F:microtubule binding"/>
    <property type="evidence" value="ECO:0007669"/>
    <property type="project" value="InterPro"/>
</dbReference>
<evidence type="ECO:0000256" key="7">
    <source>
        <dbReference type="ARBA" id="ARBA00022840"/>
    </source>
</evidence>
<evidence type="ECO:0000256" key="12">
    <source>
        <dbReference type="ARBA" id="ARBA00034704"/>
    </source>
</evidence>
<feature type="domain" description="Kinesin motor" evidence="16">
    <location>
        <begin position="17"/>
        <end position="352"/>
    </location>
</feature>
<dbReference type="PANTHER" id="PTHR47970:SF12">
    <property type="entry name" value="KINESIN FAMILY MEMBER 11"/>
    <property type="match status" value="1"/>
</dbReference>
<dbReference type="PRINTS" id="PR00380">
    <property type="entry name" value="KINESINHEAVY"/>
</dbReference>
<dbReference type="InterPro" id="IPR047149">
    <property type="entry name" value="KIF11-like"/>
</dbReference>
<dbReference type="GO" id="GO:0008574">
    <property type="term" value="F:plus-end-directed microtubule motor activity"/>
    <property type="evidence" value="ECO:0007669"/>
    <property type="project" value="TreeGrafter"/>
</dbReference>
<dbReference type="GO" id="GO:0005876">
    <property type="term" value="C:spindle microtubule"/>
    <property type="evidence" value="ECO:0007669"/>
    <property type="project" value="TreeGrafter"/>
</dbReference>
<evidence type="ECO:0000313" key="18">
    <source>
        <dbReference type="RefSeq" id="XP_034231608.1"/>
    </source>
</evidence>
<dbReference type="InterPro" id="IPR019821">
    <property type="entry name" value="Kinesin_motor_CS"/>
</dbReference>
<evidence type="ECO:0000256" key="14">
    <source>
        <dbReference type="SAM" id="Coils"/>
    </source>
</evidence>
<dbReference type="InterPro" id="IPR001752">
    <property type="entry name" value="Kinesin_motor_dom"/>
</dbReference>
<dbReference type="InterPro" id="IPR036961">
    <property type="entry name" value="Kinesin_motor_dom_sf"/>
</dbReference>
<dbReference type="RefSeq" id="XP_034231608.1">
    <property type="nucleotide sequence ID" value="XM_034375717.1"/>
</dbReference>
<protein>
    <submittedName>
        <fullName evidence="18">Kinesin-like protein KIF11-A</fullName>
    </submittedName>
</protein>
<dbReference type="AlphaFoldDB" id="A0A6P8XX11"/>
<dbReference type="PANTHER" id="PTHR47970">
    <property type="entry name" value="KINESIN-LIKE PROTEIN KIF11"/>
    <property type="match status" value="1"/>
</dbReference>
<evidence type="ECO:0000259" key="16">
    <source>
        <dbReference type="PROSITE" id="PS50067"/>
    </source>
</evidence>
<dbReference type="CDD" id="cd01364">
    <property type="entry name" value="KISc_BimC_Eg5"/>
    <property type="match status" value="1"/>
</dbReference>
<evidence type="ECO:0000256" key="10">
    <source>
        <dbReference type="ARBA" id="ARBA00023212"/>
    </source>
</evidence>
<dbReference type="Gene3D" id="3.40.850.10">
    <property type="entry name" value="Kinesin motor domain"/>
    <property type="match status" value="1"/>
</dbReference>
<evidence type="ECO:0000256" key="5">
    <source>
        <dbReference type="ARBA" id="ARBA00022741"/>
    </source>
</evidence>
<sequence length="1049" mass="118255">MSAKKPKGPAKVQKNQYMQVFVRCRPPNDNEVNQRYNSSVDIQGQKDISVQDRCNSKITKTFSFDKVFEPSATQTDVYQAVVDPLIKDVLNGFNCTVFAYGQTGSGKTFTMEGDIGSDKMFAADSRAGLIPRAVCALFDELRVLQVEYTVRISLLELYNEELYDLLSPDEVPPKLRLFDDVAKKGSVIIQGLQEVMVHNQSQVLDELRKGSAKRQVAATLMNAQSSRSHTIFCVTVHSKENPVDGEELLKTGKLNLVDLAGSENIGRSGSLDKRAREAASINQSLLTLSRVTACLVEHQPHVPYRESKLTRLLQDSLGGRTKASLIATISPASSNAEETLSTLDYAHRAKSVANRPEVNQKISQTVVMKEYMDVIQDLKKKLELTRNGSGVYVNDENYKQIVAQTQEKNKEITDLISKIRSVGLLKKTTEETYLAFTKMHENELKNLEHVDNAIAQNTEEIGFASQTLTKVKCEKDEAENLLGNLVDKENELLRQAEQLTNVVDVTQSDSCKIHDKLEFSRVVLVENEAVLKKIRERGNFHRMATLRLWSSIVANSSKLEELENAIDSLPVTYRSQLAVVRDSIQKYKDKTRETTKELNHHLDKAKEIQNRSNQKSNEDLVRLYLNLVKTVESTEKILRAVCDDFKNLISNLPSQTSSCVDFLNESVLKLKEVSKSQVTEMAEHFDKICLETDSNIETVCKLMNNLLASQKKPISKITNRVESMIERVNRIRSICLEEHEETTAHKVDLLKCKEEIARKTSLVLEHSSAAVEFLQQQQNDVATNCKNMDAVFRDSNKPLLQGYQDFATSMNNTVSKSVETVEKAEEEITKLLSCDHLTPWKEAVSEIMDSRSECLQYINKPLVGWKDVAQETEQLDHNLSLEFKGLENINHDYVVKGNEVLGMFLKGAQSASSEILEQLENGKSVVNQLLSEEIKHDVPTGRTPIRKSYGPIPEPTGLPSPITRKINPRIQKAAWTKHMRSPRKPLLSTQSLQDVEDCNASDSEVTIIKRKPLETNVLQKASSLCDLRSHAVFQRPRIPKKLNRSRKVL</sequence>
<dbReference type="GO" id="GO:0005634">
    <property type="term" value="C:nucleus"/>
    <property type="evidence" value="ECO:0007669"/>
    <property type="project" value="TreeGrafter"/>
</dbReference>
<evidence type="ECO:0000256" key="9">
    <source>
        <dbReference type="ARBA" id="ARBA00023175"/>
    </source>
</evidence>
<dbReference type="OrthoDB" id="3176171at2759"/>
<keyword evidence="2" id="KW-0963">Cytoplasm</keyword>
<comment type="subcellular location">
    <subcellularLocation>
        <location evidence="1">Cytoplasm</location>
        <location evidence="1">Cytoskeleton</location>
    </subcellularLocation>
</comment>
<dbReference type="Pfam" id="PF00225">
    <property type="entry name" value="Kinesin"/>
    <property type="match status" value="1"/>
</dbReference>
<reference evidence="18" key="1">
    <citation type="submission" date="2025-08" db="UniProtKB">
        <authorList>
            <consortium name="RefSeq"/>
        </authorList>
    </citation>
    <scope>IDENTIFICATION</scope>
    <source>
        <tissue evidence="18">Total insect</tissue>
    </source>
</reference>
<dbReference type="KEGG" id="tpal:117639800"/>
<feature type="coiled-coil region" evidence="14">
    <location>
        <begin position="468"/>
        <end position="498"/>
    </location>
</feature>
<keyword evidence="11" id="KW-0131">Cell cycle</keyword>
<dbReference type="GeneID" id="117639800"/>
<keyword evidence="5 13" id="KW-0547">Nucleotide-binding</keyword>
<evidence type="ECO:0000256" key="8">
    <source>
        <dbReference type="ARBA" id="ARBA00023054"/>
    </source>
</evidence>
<dbReference type="GO" id="GO:0007018">
    <property type="term" value="P:microtubule-based movement"/>
    <property type="evidence" value="ECO:0007669"/>
    <property type="project" value="InterPro"/>
</dbReference>
<keyword evidence="3" id="KW-0132">Cell division</keyword>
<dbReference type="SMART" id="SM00129">
    <property type="entry name" value="KISc"/>
    <property type="match status" value="1"/>
</dbReference>